<feature type="compositionally biased region" description="Basic and acidic residues" evidence="1">
    <location>
        <begin position="1112"/>
        <end position="1139"/>
    </location>
</feature>
<feature type="compositionally biased region" description="Polar residues" evidence="1">
    <location>
        <begin position="989"/>
        <end position="999"/>
    </location>
</feature>
<keyword evidence="5" id="KW-1185">Reference proteome</keyword>
<dbReference type="InterPro" id="IPR013783">
    <property type="entry name" value="Ig-like_fold"/>
</dbReference>
<evidence type="ECO:0000256" key="1">
    <source>
        <dbReference type="SAM" id="MobiDB-lite"/>
    </source>
</evidence>
<feature type="domain" description="Fibronectin type-III" evidence="3">
    <location>
        <begin position="274"/>
        <end position="367"/>
    </location>
</feature>
<feature type="compositionally biased region" description="Basic and acidic residues" evidence="1">
    <location>
        <begin position="1000"/>
        <end position="1021"/>
    </location>
</feature>
<dbReference type="Gene3D" id="2.60.40.10">
    <property type="entry name" value="Immunoglobulins"/>
    <property type="match status" value="7"/>
</dbReference>
<evidence type="ECO:0000259" key="3">
    <source>
        <dbReference type="PROSITE" id="PS50853"/>
    </source>
</evidence>
<dbReference type="InterPro" id="IPR003961">
    <property type="entry name" value="FN3_dom"/>
</dbReference>
<organism evidence="4 5">
    <name type="scientific">Petrolisthes manimaculis</name>
    <dbReference type="NCBI Taxonomy" id="1843537"/>
    <lineage>
        <taxon>Eukaryota</taxon>
        <taxon>Metazoa</taxon>
        <taxon>Ecdysozoa</taxon>
        <taxon>Arthropoda</taxon>
        <taxon>Crustacea</taxon>
        <taxon>Multicrustacea</taxon>
        <taxon>Malacostraca</taxon>
        <taxon>Eumalacostraca</taxon>
        <taxon>Eucarida</taxon>
        <taxon>Decapoda</taxon>
        <taxon>Pleocyemata</taxon>
        <taxon>Anomura</taxon>
        <taxon>Galatheoidea</taxon>
        <taxon>Porcellanidae</taxon>
        <taxon>Petrolisthes</taxon>
    </lineage>
</organism>
<sequence length="1293" mass="143565">MNVRTSIDSATITWQTPPPPPHLTNGITTQYYEITILTHGHPNMTQMVAASEFPEVTVTGLVPCGHYTGYMRAGDGVAWGPTIAKVKFSLPGDGCEKQEVQPLNHVSSSFHNTASPPLYPHYNDAPIASYDDSPLSSYDDSPLANYDTSLEDNTYDTNGEQMPSFIEEYYEDDDSASTTTATLPNGPPQNLSALALSSTELNVTWSPPSSLPPLYYLVNVQSPYINEITYETFYVLNRLTPCTTYQVFVSSVYGINEQETASTVGTTGSEVPPPPQSCTITDVTSASMRVSWGLPDTLCPINNSSVKWTYDVLWSEEQGSDEVIIQGTVYSIKNLIPYTDYSYRISAATSAGYGDPIICTQTTEEEIPGLVNITEVIVSDRSATIHWLPPYPTNGVTTRYEVNLIDDSSTAIQKSFVGSLLQGEFDVDTDGVHPCVSYTVNIRARNSKGWGEYNYYDEPVIIYSDVPVDSVSCDVNEWTMTVCWVPDSASCPVSKYLLNWTSDVLWSEETSSGSIEIPGDTVDFCEARDSLTPYTKYSVCVIVGETQGKCCSKLTDPAAPSAPYLKDLVVKGVSISASWLEPEQKNGILNGYVLTWTDSKGNSDGNTFNNSTLSYTIQGLKRCQIYTITVKADTIDADFSPDSNEKTANITNSIPEGSLKCDGSQSTEAYVSWTLAANDCSVSRYNISWTTNVLWNEEEDAGTSVISGEDTDFTLENLLPYTAFQFCITIEFSLEEAVCCDGTTDEEVPSEPESIEVVARTENSISVNWTMPATLNGDLKDWMAICSTTNNVMVRNETVAKEQNNFTCVQLNSGTSYNISVQGRTGAGLGPPATLRVSTVTGKNENMGLILGVSIGGGLLLVVIVVLGGTYYYRRRYIPGKKSSTVPSRSAGYKGEDNTGMDMNEYDSDGRDMYEEQQKSYRQQRYWTEKTHGKIDFGTTSEIHSTRARLSLRSLDVSASNLGIREDRRRSSQMESEFTSFGMLPRLSSAGTDDAPSTSRGDRRPSQHDNYKPRILEDFSRRYSVQPVGASRLDEMHRRPSLQPGAGEMNRSNNRERRSSMQPRMTSIEEEERRRSQEHGGRRMEDFTRRPSLQPDQRRVSEFTRRPSVQPDQRRGSEFTRRPSLQPDHHSRGMEDMQRRKSMMPGYEMRRRPDDYDLRRRNDAPARRHSVQPNIQMQRPEDFPDLYNSHAPPSSSNRRSSSGGVGVGARRQSLDARMSGRRSSEQIGVGGGPRTSMSGGPPPPPSSRRPSAPLLDEVNGRRGSSQEVRGRDYRRPSRMWSPSGLPDIQDEYE</sequence>
<dbReference type="InterPro" id="IPR036116">
    <property type="entry name" value="FN3_sf"/>
</dbReference>
<feature type="compositionally biased region" description="Low complexity" evidence="1">
    <location>
        <begin position="1188"/>
        <end position="1202"/>
    </location>
</feature>
<feature type="region of interest" description="Disordered" evidence="1">
    <location>
        <begin position="966"/>
        <end position="1293"/>
    </location>
</feature>
<proteinExistence type="predicted"/>
<dbReference type="PROSITE" id="PS50853">
    <property type="entry name" value="FN3"/>
    <property type="match status" value="6"/>
</dbReference>
<evidence type="ECO:0000313" key="4">
    <source>
        <dbReference type="EMBL" id="KAK4306286.1"/>
    </source>
</evidence>
<dbReference type="SMART" id="SM00060">
    <property type="entry name" value="FN3"/>
    <property type="match status" value="8"/>
</dbReference>
<keyword evidence="2" id="KW-0812">Transmembrane</keyword>
<dbReference type="GO" id="GO:0016020">
    <property type="term" value="C:membrane"/>
    <property type="evidence" value="ECO:0007669"/>
    <property type="project" value="UniProtKB-SubCell"/>
</dbReference>
<dbReference type="EMBL" id="JAWZYT010002155">
    <property type="protein sequence ID" value="KAK4306286.1"/>
    <property type="molecule type" value="Genomic_DNA"/>
</dbReference>
<dbReference type="PANTHER" id="PTHR46957:SF3">
    <property type="entry name" value="CYTOKINE RECEPTOR"/>
    <property type="match status" value="1"/>
</dbReference>
<dbReference type="Pfam" id="PF00041">
    <property type="entry name" value="fn3"/>
    <property type="match status" value="5"/>
</dbReference>
<dbReference type="SUPFAM" id="SSF49265">
    <property type="entry name" value="Fibronectin type III"/>
    <property type="match status" value="5"/>
</dbReference>
<gene>
    <name evidence="4" type="ORF">Pmani_021877</name>
</gene>
<feature type="domain" description="Fibronectin type-III" evidence="3">
    <location>
        <begin position="369"/>
        <end position="467"/>
    </location>
</feature>
<feature type="compositionally biased region" description="Basic and acidic residues" evidence="1">
    <location>
        <begin position="1148"/>
        <end position="1166"/>
    </location>
</feature>
<feature type="domain" description="Fibronectin type-III" evidence="3">
    <location>
        <begin position="1"/>
        <end position="93"/>
    </location>
</feature>
<reference evidence="4" key="1">
    <citation type="submission" date="2023-11" db="EMBL/GenBank/DDBJ databases">
        <title>Genome assemblies of two species of porcelain crab, Petrolisthes cinctipes and Petrolisthes manimaculis (Anomura: Porcellanidae).</title>
        <authorList>
            <person name="Angst P."/>
        </authorList>
    </citation>
    <scope>NUCLEOTIDE SEQUENCE</scope>
    <source>
        <strain evidence="4">PB745_02</strain>
        <tissue evidence="4">Gill</tissue>
    </source>
</reference>
<dbReference type="Proteomes" id="UP001292094">
    <property type="component" value="Unassembled WGS sequence"/>
</dbReference>
<feature type="domain" description="Fibronectin type-III" evidence="3">
    <location>
        <begin position="559"/>
        <end position="654"/>
    </location>
</feature>
<feature type="compositionally biased region" description="Basic and acidic residues" evidence="1">
    <location>
        <begin position="1071"/>
        <end position="1089"/>
    </location>
</feature>
<evidence type="ECO:0000313" key="5">
    <source>
        <dbReference type="Proteomes" id="UP001292094"/>
    </source>
</evidence>
<feature type="transmembrane region" description="Helical" evidence="2">
    <location>
        <begin position="847"/>
        <end position="873"/>
    </location>
</feature>
<dbReference type="CDD" id="cd00063">
    <property type="entry name" value="FN3"/>
    <property type="match status" value="5"/>
</dbReference>
<feature type="domain" description="Fibronectin type-III" evidence="3">
    <location>
        <begin position="187"/>
        <end position="270"/>
    </location>
</feature>
<feature type="domain" description="Fibronectin type-III" evidence="3">
    <location>
        <begin position="751"/>
        <end position="844"/>
    </location>
</feature>
<dbReference type="PANTHER" id="PTHR46957">
    <property type="entry name" value="CYTOKINE RECEPTOR"/>
    <property type="match status" value="1"/>
</dbReference>
<keyword evidence="2" id="KW-1133">Transmembrane helix</keyword>
<comment type="caution">
    <text evidence="4">The sequence shown here is derived from an EMBL/GenBank/DDBJ whole genome shotgun (WGS) entry which is preliminary data.</text>
</comment>
<protein>
    <recommendedName>
        <fullName evidence="3">Fibronectin type-III domain-containing protein</fullName>
    </recommendedName>
</protein>
<feature type="compositionally biased region" description="Basic and acidic residues" evidence="1">
    <location>
        <begin position="1096"/>
        <end position="1105"/>
    </location>
</feature>
<name>A0AAE1PDZ8_9EUCA</name>
<keyword evidence="2" id="KW-0472">Membrane</keyword>
<accession>A0AAE1PDZ8</accession>
<dbReference type="InterPro" id="IPR050713">
    <property type="entry name" value="RTP_Phos/Ushers"/>
</dbReference>
<evidence type="ECO:0000256" key="2">
    <source>
        <dbReference type="SAM" id="Phobius"/>
    </source>
</evidence>